<dbReference type="EMBL" id="CP034235">
    <property type="protein sequence ID" value="QGQ94193.1"/>
    <property type="molecule type" value="Genomic_DNA"/>
</dbReference>
<dbReference type="AlphaFoldDB" id="A0A6B8RF94"/>
<dbReference type="KEGG" id="ppsc:EHS13_04355"/>
<feature type="transmembrane region" description="Helical" evidence="1">
    <location>
        <begin position="40"/>
        <end position="61"/>
    </location>
</feature>
<sequence length="313" mass="35062">MNRNDYKNAIDQIEPDAGLENRLAQGLLSHKPSQIRMKPVLYILTSLLAVLIIGIVSLKIADQPPTDSSAPIINTISIPKIKLPDKSNDMAAMVGLVVYKGNIYTQTTTSIAPEAAKSLLGEKLGQTKAGIDEWSEMTDYDDLASSIGVTDIFSVKGYDSDFRIMSYREQDGKIYAELYEHLNGIMVTTGRDIIGKTQIEDNMESVSWQDYNSWSESKPEFNPYPIDQAIHTFMTALYEAKPVDEAKLYKEGIYNDGAENQKVLFIKLKDQTEVRMWLIKGNYVKYASTSVLFQLEPAAFSALWNSIHPKKGI</sequence>
<organism evidence="2 3">
    <name type="scientific">Paenibacillus psychroresistens</name>
    <dbReference type="NCBI Taxonomy" id="1778678"/>
    <lineage>
        <taxon>Bacteria</taxon>
        <taxon>Bacillati</taxon>
        <taxon>Bacillota</taxon>
        <taxon>Bacilli</taxon>
        <taxon>Bacillales</taxon>
        <taxon>Paenibacillaceae</taxon>
        <taxon>Paenibacillus</taxon>
    </lineage>
</organism>
<name>A0A6B8RF94_9BACL</name>
<dbReference type="OrthoDB" id="1899479at2"/>
<keyword evidence="1" id="KW-0812">Transmembrane</keyword>
<keyword evidence="3" id="KW-1185">Reference proteome</keyword>
<keyword evidence="1" id="KW-1133">Transmembrane helix</keyword>
<dbReference type="Proteomes" id="UP000426246">
    <property type="component" value="Chromosome"/>
</dbReference>
<protein>
    <submittedName>
        <fullName evidence="2">Uncharacterized protein</fullName>
    </submittedName>
</protein>
<proteinExistence type="predicted"/>
<reference evidence="3" key="1">
    <citation type="submission" date="2018-11" db="EMBL/GenBank/DDBJ databases">
        <title>Complete genome sequence of Paenibacillus sp. ML311-T8.</title>
        <authorList>
            <person name="Nam Y.-D."/>
            <person name="Kang J."/>
            <person name="Chung W.-H."/>
            <person name="Park Y.S."/>
        </authorList>
    </citation>
    <scope>NUCLEOTIDE SEQUENCE [LARGE SCALE GENOMIC DNA]</scope>
    <source>
        <strain evidence="3">ML311-T8</strain>
    </source>
</reference>
<accession>A0A6B8RF94</accession>
<evidence type="ECO:0000313" key="2">
    <source>
        <dbReference type="EMBL" id="QGQ94193.1"/>
    </source>
</evidence>
<evidence type="ECO:0000313" key="3">
    <source>
        <dbReference type="Proteomes" id="UP000426246"/>
    </source>
</evidence>
<evidence type="ECO:0000256" key="1">
    <source>
        <dbReference type="SAM" id="Phobius"/>
    </source>
</evidence>
<dbReference type="RefSeq" id="WP_155699191.1">
    <property type="nucleotide sequence ID" value="NZ_CP034235.1"/>
</dbReference>
<gene>
    <name evidence="2" type="ORF">EHS13_04355</name>
</gene>
<keyword evidence="1" id="KW-0472">Membrane</keyword>